<dbReference type="EMBL" id="JACHVU010000018">
    <property type="protein sequence ID" value="MBB2993529.1"/>
    <property type="molecule type" value="Genomic_DNA"/>
</dbReference>
<keyword evidence="2 4" id="KW-0238">DNA-binding</keyword>
<dbReference type="PROSITE" id="PS50977">
    <property type="entry name" value="HTH_TETR_2"/>
    <property type="match status" value="1"/>
</dbReference>
<feature type="DNA-binding region" description="H-T-H motif" evidence="4">
    <location>
        <begin position="26"/>
        <end position="45"/>
    </location>
</feature>
<dbReference type="PRINTS" id="PR00455">
    <property type="entry name" value="HTHTETR"/>
</dbReference>
<comment type="caution">
    <text evidence="6">The sequence shown here is derived from an EMBL/GenBank/DDBJ whole genome shotgun (WGS) entry which is preliminary data.</text>
</comment>
<dbReference type="SUPFAM" id="SSF48498">
    <property type="entry name" value="Tetracyclin repressor-like, C-terminal domain"/>
    <property type="match status" value="1"/>
</dbReference>
<dbReference type="PANTHER" id="PTHR30055">
    <property type="entry name" value="HTH-TYPE TRANSCRIPTIONAL REGULATOR RUTR"/>
    <property type="match status" value="1"/>
</dbReference>
<organism evidence="6 7">
    <name type="scientific">Mycolicibacterium iranicum</name>
    <name type="common">Mycobacterium iranicum</name>
    <dbReference type="NCBI Taxonomy" id="912594"/>
    <lineage>
        <taxon>Bacteria</taxon>
        <taxon>Bacillati</taxon>
        <taxon>Actinomycetota</taxon>
        <taxon>Actinomycetes</taxon>
        <taxon>Mycobacteriales</taxon>
        <taxon>Mycobacteriaceae</taxon>
        <taxon>Mycolicibacterium</taxon>
    </lineage>
</organism>
<dbReference type="Gene3D" id="1.10.357.10">
    <property type="entry name" value="Tetracycline Repressor, domain 2"/>
    <property type="match status" value="1"/>
</dbReference>
<dbReference type="GO" id="GO:0003700">
    <property type="term" value="F:DNA-binding transcription factor activity"/>
    <property type="evidence" value="ECO:0007669"/>
    <property type="project" value="TreeGrafter"/>
</dbReference>
<dbReference type="PANTHER" id="PTHR30055:SF234">
    <property type="entry name" value="HTH-TYPE TRANSCRIPTIONAL REGULATOR BETI"/>
    <property type="match status" value="1"/>
</dbReference>
<dbReference type="InterPro" id="IPR001647">
    <property type="entry name" value="HTH_TetR"/>
</dbReference>
<keyword evidence="7" id="KW-1185">Reference proteome</keyword>
<dbReference type="Pfam" id="PF00440">
    <property type="entry name" value="TetR_N"/>
    <property type="match status" value="1"/>
</dbReference>
<accession>A0A839QBL4</accession>
<reference evidence="6 7" key="1">
    <citation type="submission" date="2020-08" db="EMBL/GenBank/DDBJ databases">
        <title>The Agave Microbiome: Exploring the role of microbial communities in plant adaptations to desert environments.</title>
        <authorList>
            <person name="Partida-Martinez L.P."/>
        </authorList>
    </citation>
    <scope>NUCLEOTIDE SEQUENCE [LARGE SCALE GENOMIC DNA]</scope>
    <source>
        <strain evidence="6 7">AT2.18</strain>
    </source>
</reference>
<feature type="domain" description="HTH tetR-type" evidence="5">
    <location>
        <begin position="3"/>
        <end position="63"/>
    </location>
</feature>
<dbReference type="SUPFAM" id="SSF46689">
    <property type="entry name" value="Homeodomain-like"/>
    <property type="match status" value="1"/>
</dbReference>
<dbReference type="Proteomes" id="UP000550501">
    <property type="component" value="Unassembled WGS sequence"/>
</dbReference>
<gene>
    <name evidence="6" type="ORF">FHR72_005039</name>
</gene>
<evidence type="ECO:0000256" key="4">
    <source>
        <dbReference type="PROSITE-ProRule" id="PRU00335"/>
    </source>
</evidence>
<keyword evidence="1" id="KW-0805">Transcription regulation</keyword>
<name>A0A839QBL4_MYCIR</name>
<dbReference type="AlphaFoldDB" id="A0A839QBL4"/>
<dbReference type="InterPro" id="IPR050109">
    <property type="entry name" value="HTH-type_TetR-like_transc_reg"/>
</dbReference>
<evidence type="ECO:0000313" key="6">
    <source>
        <dbReference type="EMBL" id="MBB2993529.1"/>
    </source>
</evidence>
<evidence type="ECO:0000256" key="3">
    <source>
        <dbReference type="ARBA" id="ARBA00023163"/>
    </source>
</evidence>
<evidence type="ECO:0000259" key="5">
    <source>
        <dbReference type="PROSITE" id="PS50977"/>
    </source>
</evidence>
<protein>
    <submittedName>
        <fullName evidence="6">AcrR family transcriptional regulator</fullName>
    </submittedName>
</protein>
<dbReference type="GO" id="GO:0000976">
    <property type="term" value="F:transcription cis-regulatory region binding"/>
    <property type="evidence" value="ECO:0007669"/>
    <property type="project" value="TreeGrafter"/>
</dbReference>
<proteinExistence type="predicted"/>
<sequence length="200" mass="21829">MPAARRRSLVDAAATEFACQGYENASLNAIIKRCSMSKSSFYYLFDSKEELFDFVVTELLELLAGTVAIPAPRDFAEGDFWTRVEALFVHLTQAAASDDALRNLGRMFYGEAPEDARRSVATSLQAARNWVQEVVKAGRSTGAVADDLPESLQCDLTFGVLQIFDRWSVDHVDASDGAQAEALVIAQFAALKRLLGADPA</sequence>
<dbReference type="InterPro" id="IPR036271">
    <property type="entry name" value="Tet_transcr_reg_TetR-rel_C_sf"/>
</dbReference>
<evidence type="ECO:0000256" key="1">
    <source>
        <dbReference type="ARBA" id="ARBA00023015"/>
    </source>
</evidence>
<dbReference type="InterPro" id="IPR009057">
    <property type="entry name" value="Homeodomain-like_sf"/>
</dbReference>
<evidence type="ECO:0000313" key="7">
    <source>
        <dbReference type="Proteomes" id="UP000550501"/>
    </source>
</evidence>
<keyword evidence="3" id="KW-0804">Transcription</keyword>
<evidence type="ECO:0000256" key="2">
    <source>
        <dbReference type="ARBA" id="ARBA00023125"/>
    </source>
</evidence>
<dbReference type="RefSeq" id="WP_183473766.1">
    <property type="nucleotide sequence ID" value="NZ_JACHVU010000018.1"/>
</dbReference>